<accession>A0A2P2QWL6</accession>
<name>A0A2P2QWL6_RHIMU</name>
<evidence type="ECO:0000313" key="1">
    <source>
        <dbReference type="EMBL" id="MBX71400.1"/>
    </source>
</evidence>
<proteinExistence type="predicted"/>
<protein>
    <submittedName>
        <fullName evidence="1">Uncharacterized protein</fullName>
    </submittedName>
</protein>
<reference evidence="1" key="1">
    <citation type="submission" date="2018-02" db="EMBL/GenBank/DDBJ databases">
        <title>Rhizophora mucronata_Transcriptome.</title>
        <authorList>
            <person name="Meera S.P."/>
            <person name="Sreeshan A."/>
            <person name="Augustine A."/>
        </authorList>
    </citation>
    <scope>NUCLEOTIDE SEQUENCE</scope>
    <source>
        <tissue evidence="1">Leaf</tissue>
    </source>
</reference>
<organism evidence="1">
    <name type="scientific">Rhizophora mucronata</name>
    <name type="common">Asiatic mangrove</name>
    <dbReference type="NCBI Taxonomy" id="61149"/>
    <lineage>
        <taxon>Eukaryota</taxon>
        <taxon>Viridiplantae</taxon>
        <taxon>Streptophyta</taxon>
        <taxon>Embryophyta</taxon>
        <taxon>Tracheophyta</taxon>
        <taxon>Spermatophyta</taxon>
        <taxon>Magnoliopsida</taxon>
        <taxon>eudicotyledons</taxon>
        <taxon>Gunneridae</taxon>
        <taxon>Pentapetalae</taxon>
        <taxon>rosids</taxon>
        <taxon>fabids</taxon>
        <taxon>Malpighiales</taxon>
        <taxon>Rhizophoraceae</taxon>
        <taxon>Rhizophora</taxon>
    </lineage>
</organism>
<sequence>MVCTLWNPI</sequence>
<dbReference type="EMBL" id="GGEC01090916">
    <property type="protein sequence ID" value="MBX71400.1"/>
    <property type="molecule type" value="Transcribed_RNA"/>
</dbReference>